<gene>
    <name evidence="2" type="ORF">D3H35_29390</name>
</gene>
<reference evidence="2 3" key="1">
    <citation type="submission" date="2018-09" db="EMBL/GenBank/DDBJ databases">
        <title>Cohnella cavernae sp. nov., isolated from a karst cave.</title>
        <authorList>
            <person name="Zhu H."/>
        </authorList>
    </citation>
    <scope>NUCLEOTIDE SEQUENCE [LARGE SCALE GENOMIC DNA]</scope>
    <source>
        <strain evidence="2 3">K2E09-144</strain>
    </source>
</reference>
<dbReference type="EMBL" id="QXJM01000061">
    <property type="protein sequence ID" value="RIE00289.1"/>
    <property type="molecule type" value="Genomic_DNA"/>
</dbReference>
<organism evidence="2 3">
    <name type="scientific">Cohnella faecalis</name>
    <dbReference type="NCBI Taxonomy" id="2315694"/>
    <lineage>
        <taxon>Bacteria</taxon>
        <taxon>Bacillati</taxon>
        <taxon>Bacillota</taxon>
        <taxon>Bacilli</taxon>
        <taxon>Bacillales</taxon>
        <taxon>Paenibacillaceae</taxon>
        <taxon>Cohnella</taxon>
    </lineage>
</organism>
<evidence type="ECO:0000313" key="2">
    <source>
        <dbReference type="EMBL" id="RIE00289.1"/>
    </source>
</evidence>
<comment type="caution">
    <text evidence="2">The sequence shown here is derived from an EMBL/GenBank/DDBJ whole genome shotgun (WGS) entry which is preliminary data.</text>
</comment>
<sequence length="111" mass="12219">MSSRASTYTIRRSARTGATSPSTRTALSIRRCRADRRLYPRPKGGRDALDQQDSGGANADQPADRATLSADAGTIVFRDESDEYGVFVRSGFFHRYLCRSVAVRRVCADLA</sequence>
<dbReference type="AlphaFoldDB" id="A0A398CGT6"/>
<feature type="region of interest" description="Disordered" evidence="1">
    <location>
        <begin position="1"/>
        <end position="26"/>
    </location>
</feature>
<dbReference type="Proteomes" id="UP000266340">
    <property type="component" value="Unassembled WGS sequence"/>
</dbReference>
<protein>
    <submittedName>
        <fullName evidence="2">Uncharacterized protein</fullName>
    </submittedName>
</protein>
<proteinExistence type="predicted"/>
<evidence type="ECO:0000256" key="1">
    <source>
        <dbReference type="SAM" id="MobiDB-lite"/>
    </source>
</evidence>
<name>A0A398CGT6_9BACL</name>
<feature type="region of interest" description="Disordered" evidence="1">
    <location>
        <begin position="38"/>
        <end position="66"/>
    </location>
</feature>
<evidence type="ECO:0000313" key="3">
    <source>
        <dbReference type="Proteomes" id="UP000266340"/>
    </source>
</evidence>
<dbReference type="RefSeq" id="WP_119152623.1">
    <property type="nucleotide sequence ID" value="NZ_QXJM01000061.1"/>
</dbReference>
<keyword evidence="3" id="KW-1185">Reference proteome</keyword>
<accession>A0A398CGT6</accession>